<dbReference type="AlphaFoldDB" id="A0AAD8JWA2"/>
<dbReference type="InterPro" id="IPR032795">
    <property type="entry name" value="DUF3741-assoc"/>
</dbReference>
<comment type="caution">
    <text evidence="4">The sequence shown here is derived from an EMBL/GenBank/DDBJ whole genome shotgun (WGS) entry which is preliminary data.</text>
</comment>
<reference evidence="4" key="1">
    <citation type="journal article" date="2023" name="bioRxiv">
        <title>Improved chromosome-level genome assembly for marigold (Tagetes erecta).</title>
        <authorList>
            <person name="Jiang F."/>
            <person name="Yuan L."/>
            <person name="Wang S."/>
            <person name="Wang H."/>
            <person name="Xu D."/>
            <person name="Wang A."/>
            <person name="Fan W."/>
        </authorList>
    </citation>
    <scope>NUCLEOTIDE SEQUENCE</scope>
    <source>
        <strain evidence="4">WSJ</strain>
        <tissue evidence="4">Leaf</tissue>
    </source>
</reference>
<evidence type="ECO:0000259" key="3">
    <source>
        <dbReference type="Pfam" id="PF14383"/>
    </source>
</evidence>
<dbReference type="InterPro" id="IPR025486">
    <property type="entry name" value="DUF4378"/>
</dbReference>
<accession>A0AAD8JWA2</accession>
<dbReference type="EMBL" id="JAUHHV010000009">
    <property type="protein sequence ID" value="KAK1411757.1"/>
    <property type="molecule type" value="Genomic_DNA"/>
</dbReference>
<dbReference type="Proteomes" id="UP001229421">
    <property type="component" value="Unassembled WGS sequence"/>
</dbReference>
<feature type="region of interest" description="Disordered" evidence="1">
    <location>
        <begin position="207"/>
        <end position="232"/>
    </location>
</feature>
<evidence type="ECO:0000256" key="1">
    <source>
        <dbReference type="SAM" id="MobiDB-lite"/>
    </source>
</evidence>
<dbReference type="Pfam" id="PF14309">
    <property type="entry name" value="DUF4378"/>
    <property type="match status" value="1"/>
</dbReference>
<feature type="domain" description="DUF4378" evidence="2">
    <location>
        <begin position="478"/>
        <end position="621"/>
    </location>
</feature>
<dbReference type="PANTHER" id="PTHR21726:SF29">
    <property type="entry name" value="EXPRESSED PROTEIN"/>
    <property type="match status" value="1"/>
</dbReference>
<dbReference type="PANTHER" id="PTHR21726">
    <property type="entry name" value="PHOSPHATIDYLINOSITOL N-ACETYLGLUCOSAMINYLTRANSFERASE SUBUNIT P DOWN SYNDROME CRITICAL REGION PROTEIN 5 -RELATED"/>
    <property type="match status" value="1"/>
</dbReference>
<feature type="region of interest" description="Disordered" evidence="1">
    <location>
        <begin position="100"/>
        <end position="138"/>
    </location>
</feature>
<keyword evidence="5" id="KW-1185">Reference proteome</keyword>
<gene>
    <name evidence="4" type="ORF">QVD17_32468</name>
</gene>
<name>A0AAD8JWA2_TARER</name>
<evidence type="ECO:0000313" key="5">
    <source>
        <dbReference type="Proteomes" id="UP001229421"/>
    </source>
</evidence>
<evidence type="ECO:0008006" key="6">
    <source>
        <dbReference type="Google" id="ProtNLM"/>
    </source>
</evidence>
<feature type="domain" description="DUF3741" evidence="3">
    <location>
        <begin position="75"/>
        <end position="103"/>
    </location>
</feature>
<proteinExistence type="predicted"/>
<feature type="compositionally biased region" description="Polar residues" evidence="1">
    <location>
        <begin position="207"/>
        <end position="220"/>
    </location>
</feature>
<feature type="compositionally biased region" description="Polar residues" evidence="1">
    <location>
        <begin position="100"/>
        <end position="126"/>
    </location>
</feature>
<sequence length="629" mass="69418">MRVEKQVAKGEGGRGLHHLFDWNSKSSKKLVTRIPNLSVQPKQKTSINTNTQITQYHPVTEVYTANSLLSKGCTSSPTDEDDYGKSPGVVARLMGLDSLPTSNLTDTQSKSNHCFNTQSRQDSSALHVSKTPELEQKVSRQVEQKHKLIEKFQTESLPPKSARSVPITQHKILSTIKSSGFVSSNAPACIMAAAAAAKIPLVGSSSVDFSNRKPSSTRPVESNAARKLKGQSMNKSWDGCLEQKDGKKSVSLAIQAKVNVKKREGLTSTGAKSINNKPIVEKNTLKKPAANKVLKQNNKKQNCVTERKISTAKSSVSSTNTQCRKPVSEKSLTVVPVNKTVDRRKRFTEDVKNRGCAKEAGNGKISAKSNGLDVVSFTFTSPISGSTDKINRNSLNSASGGGSLSTLLDQKLMELIAMSPASVPRESRITRTIIFQDKRNIDRTSKDSQVAGQEFGAVFSKKSTTTEVDSYSSAADSELDYVKDILSNIESMFEDFTLNRTSKIVNPRLFDRLEAQKPFLDKKHEPKLRRKLVFDCVSECVDSRCAVWVKGLAAVRRKDQLVEQVCNKITRWEQMKDCMVDELVDKDMSNGQHKKWLDYDVEALEIAVEIEGWLLGSLIIEAIVDMLVS</sequence>
<dbReference type="Pfam" id="PF14383">
    <property type="entry name" value="VARLMGL"/>
    <property type="match status" value="1"/>
</dbReference>
<protein>
    <recommendedName>
        <fullName evidence="6">DUF4378 domain-containing protein</fullName>
    </recommendedName>
</protein>
<evidence type="ECO:0000259" key="2">
    <source>
        <dbReference type="Pfam" id="PF14309"/>
    </source>
</evidence>
<evidence type="ECO:0000313" key="4">
    <source>
        <dbReference type="EMBL" id="KAK1411757.1"/>
    </source>
</evidence>
<organism evidence="4 5">
    <name type="scientific">Tagetes erecta</name>
    <name type="common">African marigold</name>
    <dbReference type="NCBI Taxonomy" id="13708"/>
    <lineage>
        <taxon>Eukaryota</taxon>
        <taxon>Viridiplantae</taxon>
        <taxon>Streptophyta</taxon>
        <taxon>Embryophyta</taxon>
        <taxon>Tracheophyta</taxon>
        <taxon>Spermatophyta</taxon>
        <taxon>Magnoliopsida</taxon>
        <taxon>eudicotyledons</taxon>
        <taxon>Gunneridae</taxon>
        <taxon>Pentapetalae</taxon>
        <taxon>asterids</taxon>
        <taxon>campanulids</taxon>
        <taxon>Asterales</taxon>
        <taxon>Asteraceae</taxon>
        <taxon>Asteroideae</taxon>
        <taxon>Heliantheae alliance</taxon>
        <taxon>Tageteae</taxon>
        <taxon>Tagetes</taxon>
    </lineage>
</organism>